<dbReference type="Gene3D" id="3.10.50.30">
    <property type="entry name" value="Transcription elongation factor, GreA/GreB, C-terminal domain"/>
    <property type="match status" value="1"/>
</dbReference>
<feature type="domain" description="Transcription elongation factor GreA/GreB C-terminal" evidence="1">
    <location>
        <begin position="2"/>
        <end position="36"/>
    </location>
</feature>
<organism evidence="2 3">
    <name type="scientific">Burkholderia stagnalis</name>
    <dbReference type="NCBI Taxonomy" id="1503054"/>
    <lineage>
        <taxon>Bacteria</taxon>
        <taxon>Pseudomonadati</taxon>
        <taxon>Pseudomonadota</taxon>
        <taxon>Betaproteobacteria</taxon>
        <taxon>Burkholderiales</taxon>
        <taxon>Burkholderiaceae</taxon>
        <taxon>Burkholderia</taxon>
        <taxon>Burkholderia cepacia complex</taxon>
    </lineage>
</organism>
<dbReference type="AlphaFoldDB" id="A0A6L3MJN4"/>
<dbReference type="GO" id="GO:0032784">
    <property type="term" value="P:regulation of DNA-templated transcription elongation"/>
    <property type="evidence" value="ECO:0007669"/>
    <property type="project" value="InterPro"/>
</dbReference>
<gene>
    <name evidence="2" type="primary">greB</name>
    <name evidence="2" type="ORF">F7R25_37785</name>
</gene>
<proteinExistence type="predicted"/>
<comment type="caution">
    <text evidence="2">The sequence shown here is derived from an EMBL/GenBank/DDBJ whole genome shotgun (WGS) entry which is preliminary data.</text>
</comment>
<dbReference type="Proteomes" id="UP000473470">
    <property type="component" value="Unassembled WGS sequence"/>
</dbReference>
<name>A0A6L3MJN4_9BURK</name>
<evidence type="ECO:0000259" key="1">
    <source>
        <dbReference type="Pfam" id="PF01272"/>
    </source>
</evidence>
<accession>A0A6L3MJN4</accession>
<feature type="non-terminal residue" evidence="2">
    <location>
        <position position="1"/>
    </location>
</feature>
<protein>
    <submittedName>
        <fullName evidence="2">Transcription elongation factor GreB</fullName>
    </submittedName>
</protein>
<dbReference type="InterPro" id="IPR001437">
    <property type="entry name" value="Tscrpt_elong_fac_GreA/B_C"/>
</dbReference>
<dbReference type="Pfam" id="PF01272">
    <property type="entry name" value="GreA_GreB"/>
    <property type="match status" value="1"/>
</dbReference>
<dbReference type="SUPFAM" id="SSF54534">
    <property type="entry name" value="FKBP-like"/>
    <property type="match status" value="1"/>
</dbReference>
<reference evidence="2 3" key="1">
    <citation type="submission" date="2019-09" db="EMBL/GenBank/DDBJ databases">
        <title>Draft genome sequences of 48 bacterial type strains from the CCUG.</title>
        <authorList>
            <person name="Tunovic T."/>
            <person name="Pineiro-Iglesias B."/>
            <person name="Unosson C."/>
            <person name="Inganas E."/>
            <person name="Ohlen M."/>
            <person name="Cardew S."/>
            <person name="Jensie-Markopoulos S."/>
            <person name="Salva-Serra F."/>
            <person name="Jaen-Luchoro D."/>
            <person name="Karlsson R."/>
            <person name="Svensson-Stadler L."/>
            <person name="Chun J."/>
            <person name="Moore E."/>
        </authorList>
    </citation>
    <scope>NUCLEOTIDE SEQUENCE [LARGE SCALE GENOMIC DNA]</scope>
    <source>
        <strain evidence="2 3">CCUG 65686</strain>
    </source>
</reference>
<evidence type="ECO:0000313" key="2">
    <source>
        <dbReference type="EMBL" id="KAB0629605.1"/>
    </source>
</evidence>
<dbReference type="EMBL" id="VZOK01000284">
    <property type="protein sequence ID" value="KAB0629605.1"/>
    <property type="molecule type" value="Genomic_DNA"/>
</dbReference>
<dbReference type="GO" id="GO:0003677">
    <property type="term" value="F:DNA binding"/>
    <property type="evidence" value="ECO:0007669"/>
    <property type="project" value="InterPro"/>
</dbReference>
<dbReference type="GO" id="GO:0003746">
    <property type="term" value="F:translation elongation factor activity"/>
    <property type="evidence" value="ECO:0007669"/>
    <property type="project" value="UniProtKB-KW"/>
</dbReference>
<keyword evidence="2" id="KW-0251">Elongation factor</keyword>
<dbReference type="InterPro" id="IPR036953">
    <property type="entry name" value="GreA/GreB_C_sf"/>
</dbReference>
<keyword evidence="2" id="KW-0648">Protein biosynthesis</keyword>
<evidence type="ECO:0000313" key="3">
    <source>
        <dbReference type="Proteomes" id="UP000473470"/>
    </source>
</evidence>
<sequence>LQSPIAKACLGKSLGDEINVFTPSGKKNWYILSITYK</sequence>